<protein>
    <submittedName>
        <fullName evidence="1">Phosphate ABC transporter substrate-binding protein</fullName>
    </submittedName>
</protein>
<keyword evidence="2" id="KW-1185">Reference proteome</keyword>
<reference evidence="1" key="2">
    <citation type="submission" date="2020-09" db="EMBL/GenBank/DDBJ databases">
        <authorList>
            <person name="Sun Q."/>
            <person name="Zhou Y."/>
        </authorList>
    </citation>
    <scope>NUCLEOTIDE SEQUENCE</scope>
    <source>
        <strain evidence="1">CGMCC 1.15880</strain>
    </source>
</reference>
<dbReference type="Pfam" id="PF12974">
    <property type="entry name" value="Phosphonate-bd"/>
    <property type="match status" value="1"/>
</dbReference>
<dbReference type="SUPFAM" id="SSF53850">
    <property type="entry name" value="Periplasmic binding protein-like II"/>
    <property type="match status" value="1"/>
</dbReference>
<dbReference type="AlphaFoldDB" id="A0A916VNU6"/>
<dbReference type="PANTHER" id="PTHR35841:SF1">
    <property type="entry name" value="PHOSPHONATES-BINDING PERIPLASMIC PROTEIN"/>
    <property type="match status" value="1"/>
</dbReference>
<dbReference type="Gene3D" id="3.40.190.10">
    <property type="entry name" value="Periplasmic binding protein-like II"/>
    <property type="match status" value="1"/>
</dbReference>
<gene>
    <name evidence="1" type="ORF">GCM10011498_10420</name>
</gene>
<name>A0A916VNU6_9RHOB</name>
<comment type="caution">
    <text evidence="1">The sequence shown here is derived from an EMBL/GenBank/DDBJ whole genome shotgun (WGS) entry which is preliminary data.</text>
</comment>
<proteinExistence type="predicted"/>
<dbReference type="Proteomes" id="UP000628017">
    <property type="component" value="Unassembled WGS sequence"/>
</dbReference>
<dbReference type="EMBL" id="BMKA01000002">
    <property type="protein sequence ID" value="GGA12444.1"/>
    <property type="molecule type" value="Genomic_DNA"/>
</dbReference>
<organism evidence="1 2">
    <name type="scientific">Neptunicoccus cionae</name>
    <dbReference type="NCBI Taxonomy" id="2035344"/>
    <lineage>
        <taxon>Bacteria</taxon>
        <taxon>Pseudomonadati</taxon>
        <taxon>Pseudomonadota</taxon>
        <taxon>Alphaproteobacteria</taxon>
        <taxon>Rhodobacterales</taxon>
        <taxon>Paracoccaceae</taxon>
        <taxon>Neptunicoccus</taxon>
    </lineage>
</organism>
<reference evidence="1" key="1">
    <citation type="journal article" date="2014" name="Int. J. Syst. Evol. Microbiol.">
        <title>Complete genome sequence of Corynebacterium casei LMG S-19264T (=DSM 44701T), isolated from a smear-ripened cheese.</title>
        <authorList>
            <consortium name="US DOE Joint Genome Institute (JGI-PGF)"/>
            <person name="Walter F."/>
            <person name="Albersmeier A."/>
            <person name="Kalinowski J."/>
            <person name="Ruckert C."/>
        </authorList>
    </citation>
    <scope>NUCLEOTIDE SEQUENCE</scope>
    <source>
        <strain evidence="1">CGMCC 1.15880</strain>
    </source>
</reference>
<evidence type="ECO:0000313" key="1">
    <source>
        <dbReference type="EMBL" id="GGA12444.1"/>
    </source>
</evidence>
<sequence>MTRYRAALPMYDLPEYKAETDALWQNILAGLHKRGADLLVDFYRPETDHDAEELLAHPRLLLSQTCWGPISCGVAPDLHILAQPDYSDCTGGQGPLYRSAVITTGKGINTNPPQDRKAALPVEALQGKRLAFNDRASLSGYLSITADMTAATKQRKAFYSHGEHSSSHRHSVQMVAEGKADVAAIDCRTWAMLQSCEPAAKQVHVIGWTQARKGLPYVCSPKIAPELQAILSETLQELGAHAV</sequence>
<dbReference type="RefSeq" id="WP_188671685.1">
    <property type="nucleotide sequence ID" value="NZ_BMKA01000002.1"/>
</dbReference>
<dbReference type="PANTHER" id="PTHR35841">
    <property type="entry name" value="PHOSPHONATES-BINDING PERIPLASMIC PROTEIN"/>
    <property type="match status" value="1"/>
</dbReference>
<evidence type="ECO:0000313" key="2">
    <source>
        <dbReference type="Proteomes" id="UP000628017"/>
    </source>
</evidence>
<accession>A0A916VNU6</accession>